<dbReference type="KEGG" id="rtu:PR017_11920"/>
<reference evidence="2 3" key="1">
    <citation type="journal article" date="2018" name="Sci. Rep.">
        <title>Rhizobium tumorigenes sp. nov., a novel plant tumorigenic bacterium isolated from cane gall tumors on thornless blackberry.</title>
        <authorList>
            <person name="Kuzmanovi N."/>
            <person name="Smalla K."/>
            <person name="Gronow S."/>
            <person name="PuBawska J."/>
        </authorList>
    </citation>
    <scope>NUCLEOTIDE SEQUENCE [LARGE SCALE GENOMIC DNA]</scope>
    <source>
        <strain evidence="2 3">1078</strain>
    </source>
</reference>
<name>A0AAF1KEA5_9HYPH</name>
<dbReference type="InterPro" id="IPR014710">
    <property type="entry name" value="RmlC-like_jellyroll"/>
</dbReference>
<dbReference type="Gene3D" id="2.60.120.10">
    <property type="entry name" value="Jelly Rolls"/>
    <property type="match status" value="1"/>
</dbReference>
<dbReference type="Pfam" id="PF07883">
    <property type="entry name" value="Cupin_2"/>
    <property type="match status" value="1"/>
</dbReference>
<dbReference type="SUPFAM" id="SSF51182">
    <property type="entry name" value="RmlC-like cupins"/>
    <property type="match status" value="1"/>
</dbReference>
<dbReference type="RefSeq" id="WP_111222357.1">
    <property type="nucleotide sequence ID" value="NZ_CP117255.1"/>
</dbReference>
<dbReference type="InterPro" id="IPR047263">
    <property type="entry name" value="HNL-like_cupin"/>
</dbReference>
<accession>A0AAF1KEA5</accession>
<dbReference type="PANTHER" id="PTHR43698:SF1">
    <property type="entry name" value="BLL4564 PROTEIN"/>
    <property type="match status" value="1"/>
</dbReference>
<evidence type="ECO:0000259" key="1">
    <source>
        <dbReference type="Pfam" id="PF07883"/>
    </source>
</evidence>
<proteinExistence type="predicted"/>
<dbReference type="AlphaFoldDB" id="A0AAF1KEA5"/>
<feature type="domain" description="Cupin type-2" evidence="1">
    <location>
        <begin position="45"/>
        <end position="113"/>
    </location>
</feature>
<dbReference type="PANTHER" id="PTHR43698">
    <property type="entry name" value="RIBD C-TERMINAL DOMAIN CONTAINING PROTEIN"/>
    <property type="match status" value="1"/>
</dbReference>
<dbReference type="Proteomes" id="UP000249499">
    <property type="component" value="Chromosome"/>
</dbReference>
<keyword evidence="3" id="KW-1185">Reference proteome</keyword>
<reference evidence="3" key="2">
    <citation type="journal article" date="2023" name="MicrobiologyOpen">
        <title>Genomics of the tumorigenes clade of the family Rhizobiaceae and description of Rhizobium rhododendri sp. nov.</title>
        <authorList>
            <person name="Kuzmanovic N."/>
            <person name="diCenzo G.C."/>
            <person name="Bunk B."/>
            <person name="Sproeer C."/>
            <person name="Fruehling A."/>
            <person name="Neumann-Schaal M."/>
            <person name="Overmann J."/>
            <person name="Smalla K."/>
        </authorList>
    </citation>
    <scope>NUCLEOTIDE SEQUENCE [LARGE SCALE GENOMIC DNA]</scope>
    <source>
        <strain evidence="3">1078</strain>
    </source>
</reference>
<organism evidence="2 3">
    <name type="scientific">Rhizobium tumorigenes</name>
    <dbReference type="NCBI Taxonomy" id="2041385"/>
    <lineage>
        <taxon>Bacteria</taxon>
        <taxon>Pseudomonadati</taxon>
        <taxon>Pseudomonadota</taxon>
        <taxon>Alphaproteobacteria</taxon>
        <taxon>Hyphomicrobiales</taxon>
        <taxon>Rhizobiaceae</taxon>
        <taxon>Rhizobium/Agrobacterium group</taxon>
        <taxon>Rhizobium</taxon>
    </lineage>
</organism>
<protein>
    <submittedName>
        <fullName evidence="2">Cupin domain-containing protein</fullName>
    </submittedName>
</protein>
<dbReference type="InterPro" id="IPR011051">
    <property type="entry name" value="RmlC_Cupin_sf"/>
</dbReference>
<dbReference type="CDD" id="cd02233">
    <property type="entry name" value="cupin_HNL-like"/>
    <property type="match status" value="1"/>
</dbReference>
<dbReference type="EMBL" id="CP117255">
    <property type="protein sequence ID" value="WFR94533.1"/>
    <property type="molecule type" value="Genomic_DNA"/>
</dbReference>
<evidence type="ECO:0000313" key="3">
    <source>
        <dbReference type="Proteomes" id="UP000249499"/>
    </source>
</evidence>
<dbReference type="InterPro" id="IPR013096">
    <property type="entry name" value="Cupin_2"/>
</dbReference>
<evidence type="ECO:0000313" key="2">
    <source>
        <dbReference type="EMBL" id="WFR94533.1"/>
    </source>
</evidence>
<gene>
    <name evidence="2" type="ORF">PR017_11920</name>
</gene>
<sequence length="134" mass="14470">MPQSKLDRVHRAGEALQQAPDGISSKPFLLETLIPTPEDGLGAMIAKLEPGTLTHWHSHPHGQILYVLSGIALVQCDGGAVEHLHAGDCIRFEPGEHHWHGSGATTSLTYLSVQAAHEGTAVTWFEPVNEGDRQ</sequence>